<feature type="transmembrane region" description="Helical" evidence="1">
    <location>
        <begin position="100"/>
        <end position="120"/>
    </location>
</feature>
<dbReference type="EMBL" id="VJMH01006334">
    <property type="protein sequence ID" value="KAF0690764.1"/>
    <property type="molecule type" value="Genomic_DNA"/>
</dbReference>
<protein>
    <submittedName>
        <fullName evidence="3">Aste57867_17866 protein</fullName>
    </submittedName>
</protein>
<dbReference type="EMBL" id="CAADRA010006355">
    <property type="protein sequence ID" value="VFT94609.1"/>
    <property type="molecule type" value="Genomic_DNA"/>
</dbReference>
<evidence type="ECO:0000313" key="3">
    <source>
        <dbReference type="EMBL" id="VFT94609.1"/>
    </source>
</evidence>
<keyword evidence="1" id="KW-1133">Transmembrane helix</keyword>
<sequence length="131" mass="14773">MKTHKSNIEPGAAGTEECTDFFHHLYSQGKKARTIDSAKSALVAFFNARKVTPNPAQDTVTRRYIVGLQKYNKQNNVDEEKKAHPLTIQELPILVNALSYLHPFVCSMIRFLLAVSFLGYKSYLYGGTMCK</sequence>
<keyword evidence="4" id="KW-1185">Reference proteome</keyword>
<keyword evidence="1" id="KW-0472">Membrane</keyword>
<evidence type="ECO:0000256" key="1">
    <source>
        <dbReference type="SAM" id="Phobius"/>
    </source>
</evidence>
<dbReference type="OrthoDB" id="10371606at2759"/>
<keyword evidence="1" id="KW-0812">Transmembrane</keyword>
<reference evidence="3 4" key="1">
    <citation type="submission" date="2019-03" db="EMBL/GenBank/DDBJ databases">
        <authorList>
            <person name="Gaulin E."/>
            <person name="Dumas B."/>
        </authorList>
    </citation>
    <scope>NUCLEOTIDE SEQUENCE [LARGE SCALE GENOMIC DNA]</scope>
    <source>
        <strain evidence="3">CBS 568.67</strain>
    </source>
</reference>
<organism evidence="3 4">
    <name type="scientific">Aphanomyces stellatus</name>
    <dbReference type="NCBI Taxonomy" id="120398"/>
    <lineage>
        <taxon>Eukaryota</taxon>
        <taxon>Sar</taxon>
        <taxon>Stramenopiles</taxon>
        <taxon>Oomycota</taxon>
        <taxon>Saprolegniomycetes</taxon>
        <taxon>Saprolegniales</taxon>
        <taxon>Verrucalvaceae</taxon>
        <taxon>Aphanomyces</taxon>
    </lineage>
</organism>
<dbReference type="AlphaFoldDB" id="A0A485L9A6"/>
<evidence type="ECO:0000313" key="4">
    <source>
        <dbReference type="Proteomes" id="UP000332933"/>
    </source>
</evidence>
<dbReference type="Proteomes" id="UP000332933">
    <property type="component" value="Unassembled WGS sequence"/>
</dbReference>
<reference evidence="2" key="2">
    <citation type="submission" date="2019-06" db="EMBL/GenBank/DDBJ databases">
        <title>Genomics analysis of Aphanomyces spp. identifies a new class of oomycete effector associated with host adaptation.</title>
        <authorList>
            <person name="Gaulin E."/>
        </authorList>
    </citation>
    <scope>NUCLEOTIDE SEQUENCE</scope>
    <source>
        <strain evidence="2">CBS 578.67</strain>
    </source>
</reference>
<name>A0A485L9A6_9STRA</name>
<proteinExistence type="predicted"/>
<accession>A0A485L9A6</accession>
<evidence type="ECO:0000313" key="2">
    <source>
        <dbReference type="EMBL" id="KAF0690764.1"/>
    </source>
</evidence>
<gene>
    <name evidence="3" type="primary">Aste57867_17866</name>
    <name evidence="2" type="ORF">As57867_017805</name>
    <name evidence="3" type="ORF">ASTE57867_17866</name>
</gene>